<dbReference type="EMBL" id="CP003006">
    <property type="protein sequence ID" value="AEO60325.1"/>
    <property type="molecule type" value="Genomic_DNA"/>
</dbReference>
<protein>
    <submittedName>
        <fullName evidence="2">Uncharacterized protein</fullName>
    </submittedName>
</protein>
<evidence type="ECO:0000256" key="1">
    <source>
        <dbReference type="SAM" id="Phobius"/>
    </source>
</evidence>
<proteinExistence type="predicted"/>
<dbReference type="HOGENOM" id="CLU_759063_0_0_1"/>
<accession>G2QIF1</accession>
<dbReference type="InterPro" id="IPR021460">
    <property type="entry name" value="DUF3112"/>
</dbReference>
<feature type="transmembrane region" description="Helical" evidence="1">
    <location>
        <begin position="48"/>
        <end position="67"/>
    </location>
</feature>
<feature type="transmembrane region" description="Helical" evidence="1">
    <location>
        <begin position="108"/>
        <end position="127"/>
    </location>
</feature>
<gene>
    <name evidence="2" type="ORF">MYCTH_2129417</name>
</gene>
<dbReference type="STRING" id="573729.G2QIF1"/>
<dbReference type="AlphaFoldDB" id="G2QIF1"/>
<feature type="transmembrane region" description="Helical" evidence="1">
    <location>
        <begin position="295"/>
        <end position="315"/>
    </location>
</feature>
<dbReference type="Proteomes" id="UP000007322">
    <property type="component" value="Chromosome 5"/>
</dbReference>
<evidence type="ECO:0000313" key="3">
    <source>
        <dbReference type="Proteomes" id="UP000007322"/>
    </source>
</evidence>
<feature type="transmembrane region" description="Helical" evidence="1">
    <location>
        <begin position="179"/>
        <end position="202"/>
    </location>
</feature>
<dbReference type="VEuPathDB" id="FungiDB:MYCTH_2129417"/>
<sequence>MLYQLAGDCRFVEKQPLDAAPIMNDNPPFSVNEAHLGGVPTPIPDTPLTIIFLVLFTLALVLSITFYQLDRTRLRPDDYSDDGPDDDPDDHRHSSLFRRLVPPPLLPALRAGFILTRLAALATRLVWTYHPGTRDLEMASTILAPAGTVLPLIANVLLARRFLRDYAVFGPHPAVVRSARAAVFCAVAALVMAVSAHADSYFTREPEELDRGRSVWLAAECIRLAVAVLAPLAVLAGGWGLPAREEVERDKPRFAGRAAMICGVGVLLTLQQGLRTGVAFEGRGPESQAWFLHKAAYYCFVDLIDLAIVCWFLVARMDPRFRVRRPTALMKDKESPDGAGTMVPAWSESWRDRVNTEMEVFGNSG</sequence>
<feature type="transmembrane region" description="Helical" evidence="1">
    <location>
        <begin position="139"/>
        <end position="158"/>
    </location>
</feature>
<name>G2QIF1_THET4</name>
<dbReference type="InParanoid" id="G2QIF1"/>
<reference evidence="2 3" key="1">
    <citation type="journal article" date="2011" name="Nat. Biotechnol.">
        <title>Comparative genomic analysis of the thermophilic biomass-degrading fungi Myceliophthora thermophila and Thielavia terrestris.</title>
        <authorList>
            <person name="Berka R.M."/>
            <person name="Grigoriev I.V."/>
            <person name="Otillar R."/>
            <person name="Salamov A."/>
            <person name="Grimwood J."/>
            <person name="Reid I."/>
            <person name="Ishmael N."/>
            <person name="John T."/>
            <person name="Darmond C."/>
            <person name="Moisan M.-C."/>
            <person name="Henrissat B."/>
            <person name="Coutinho P.M."/>
            <person name="Lombard V."/>
            <person name="Natvig D.O."/>
            <person name="Lindquist E."/>
            <person name="Schmutz J."/>
            <person name="Lucas S."/>
            <person name="Harris P."/>
            <person name="Powlowski J."/>
            <person name="Bellemare A."/>
            <person name="Taylor D."/>
            <person name="Butler G."/>
            <person name="de Vries R.P."/>
            <person name="Allijn I.E."/>
            <person name="van den Brink J."/>
            <person name="Ushinsky S."/>
            <person name="Storms R."/>
            <person name="Powell A.J."/>
            <person name="Paulsen I.T."/>
            <person name="Elbourne L.D.H."/>
            <person name="Baker S.E."/>
            <person name="Magnuson J."/>
            <person name="LaBoissiere S."/>
            <person name="Clutterbuck A.J."/>
            <person name="Martinez D."/>
            <person name="Wogulis M."/>
            <person name="de Leon A.L."/>
            <person name="Rey M.W."/>
            <person name="Tsang A."/>
        </authorList>
    </citation>
    <scope>NUCLEOTIDE SEQUENCE [LARGE SCALE GENOMIC DNA]</scope>
    <source>
        <strain evidence="3">ATCC 42464 / BCRC 31852 / DSM 1799</strain>
    </source>
</reference>
<keyword evidence="1" id="KW-1133">Transmembrane helix</keyword>
<evidence type="ECO:0000313" key="2">
    <source>
        <dbReference type="EMBL" id="AEO60325.1"/>
    </source>
</evidence>
<dbReference type="RefSeq" id="XP_003665570.1">
    <property type="nucleotide sequence ID" value="XM_003665522.1"/>
</dbReference>
<organism evidence="2 3">
    <name type="scientific">Thermothelomyces thermophilus (strain ATCC 42464 / BCRC 31852 / DSM 1799)</name>
    <name type="common">Sporotrichum thermophile</name>
    <dbReference type="NCBI Taxonomy" id="573729"/>
    <lineage>
        <taxon>Eukaryota</taxon>
        <taxon>Fungi</taxon>
        <taxon>Dikarya</taxon>
        <taxon>Ascomycota</taxon>
        <taxon>Pezizomycotina</taxon>
        <taxon>Sordariomycetes</taxon>
        <taxon>Sordariomycetidae</taxon>
        <taxon>Sordariales</taxon>
        <taxon>Chaetomiaceae</taxon>
        <taxon>Thermothelomyces</taxon>
    </lineage>
</organism>
<dbReference type="Pfam" id="PF11309">
    <property type="entry name" value="DUF3112"/>
    <property type="match status" value="1"/>
</dbReference>
<keyword evidence="1" id="KW-0812">Transmembrane</keyword>
<dbReference type="PANTHER" id="PTHR35184">
    <property type="entry name" value="YALI0C10208P"/>
    <property type="match status" value="1"/>
</dbReference>
<keyword evidence="1" id="KW-0472">Membrane</keyword>
<dbReference type="GeneID" id="11511330"/>
<feature type="transmembrane region" description="Helical" evidence="1">
    <location>
        <begin position="254"/>
        <end position="275"/>
    </location>
</feature>
<dbReference type="OMA" id="YFRSSHG"/>
<dbReference type="eggNOG" id="ENOG502S0ZE">
    <property type="taxonomic scope" value="Eukaryota"/>
</dbReference>
<keyword evidence="3" id="KW-1185">Reference proteome</keyword>
<dbReference type="KEGG" id="mtm:MYCTH_2129417"/>
<feature type="transmembrane region" description="Helical" evidence="1">
    <location>
        <begin position="222"/>
        <end position="242"/>
    </location>
</feature>
<dbReference type="PANTHER" id="PTHR35184:SF1">
    <property type="entry name" value="INTEGRAL MEMBRANE PROTEIN"/>
    <property type="match status" value="1"/>
</dbReference>